<dbReference type="EMBL" id="CP051685">
    <property type="protein sequence ID" value="QJD98628.1"/>
    <property type="molecule type" value="Genomic_DNA"/>
</dbReference>
<dbReference type="Proteomes" id="UP000502415">
    <property type="component" value="Chromosome"/>
</dbReference>
<feature type="region of interest" description="Disordered" evidence="1">
    <location>
        <begin position="61"/>
        <end position="81"/>
    </location>
</feature>
<dbReference type="KEGG" id="mfy:HH212_00045"/>
<accession>A0A7Z2ZQZ8</accession>
<dbReference type="AlphaFoldDB" id="A0A7Z2ZQZ8"/>
<gene>
    <name evidence="2" type="ORF">HH212_00045</name>
</gene>
<evidence type="ECO:0000313" key="2">
    <source>
        <dbReference type="EMBL" id="QJD98628.1"/>
    </source>
</evidence>
<sequence length="81" mass="9103">MNFQLGYIYRDKITGFMGVATGYVEYLTGCNQVLVAPRVAGDGTMRDSQWFDVQRLERQAGDQIQLENGETPGCDRAAPRR</sequence>
<keyword evidence="3" id="KW-1185">Reference proteome</keyword>
<evidence type="ECO:0000313" key="3">
    <source>
        <dbReference type="Proteomes" id="UP000502415"/>
    </source>
</evidence>
<evidence type="ECO:0000256" key="1">
    <source>
        <dbReference type="SAM" id="MobiDB-lite"/>
    </source>
</evidence>
<name>A0A7Z2ZQZ8_9BURK</name>
<dbReference type="RefSeq" id="WP_169433528.1">
    <property type="nucleotide sequence ID" value="NZ_CP051685.1"/>
</dbReference>
<organism evidence="2 3">
    <name type="scientific">Massilia forsythiae</name>
    <dbReference type="NCBI Taxonomy" id="2728020"/>
    <lineage>
        <taxon>Bacteria</taxon>
        <taxon>Pseudomonadati</taxon>
        <taxon>Pseudomonadota</taxon>
        <taxon>Betaproteobacteria</taxon>
        <taxon>Burkholderiales</taxon>
        <taxon>Oxalobacteraceae</taxon>
        <taxon>Telluria group</taxon>
        <taxon>Massilia</taxon>
    </lineage>
</organism>
<proteinExistence type="predicted"/>
<protein>
    <submittedName>
        <fullName evidence="2">Uncharacterized protein</fullName>
    </submittedName>
</protein>
<reference evidence="2 3" key="1">
    <citation type="submission" date="2020-04" db="EMBL/GenBank/DDBJ databases">
        <title>Genome sequencing of novel species.</title>
        <authorList>
            <person name="Heo J."/>
            <person name="Kim S.-J."/>
            <person name="Kim J.-S."/>
            <person name="Hong S.-B."/>
            <person name="Kwon S.-W."/>
        </authorList>
    </citation>
    <scope>NUCLEOTIDE SEQUENCE [LARGE SCALE GENOMIC DNA]</scope>
    <source>
        <strain evidence="2 3">GN2-R2</strain>
    </source>
</reference>